<dbReference type="PATRIC" id="fig|595434.4.peg.3208"/>
<sequence>MCLITPADLPRRCQPPSKVLCHQPFRRAAFQRQASSQTSPLSTARVILLDDTNQSRKHLGTNVLL</sequence>
<dbReference type="AlphaFoldDB" id="A0A0J1EGC5"/>
<keyword evidence="2" id="KW-1185">Reference proteome</keyword>
<proteinExistence type="predicted"/>
<reference evidence="1" key="1">
    <citation type="submission" date="2015-05" db="EMBL/GenBank/DDBJ databases">
        <title>Permanent draft genome of Rhodopirellula islandicus K833.</title>
        <authorList>
            <person name="Kizina J."/>
            <person name="Richter M."/>
            <person name="Glockner F.O."/>
            <person name="Harder J."/>
        </authorList>
    </citation>
    <scope>NUCLEOTIDE SEQUENCE [LARGE SCALE GENOMIC DNA]</scope>
    <source>
        <strain evidence="1">K833</strain>
    </source>
</reference>
<name>A0A0J1EGC5_RHOIS</name>
<protein>
    <submittedName>
        <fullName evidence="1">Uncharacterized protein</fullName>
    </submittedName>
</protein>
<gene>
    <name evidence="1" type="ORF">RISK_003365</name>
</gene>
<dbReference type="Proteomes" id="UP000036367">
    <property type="component" value="Unassembled WGS sequence"/>
</dbReference>
<evidence type="ECO:0000313" key="2">
    <source>
        <dbReference type="Proteomes" id="UP000036367"/>
    </source>
</evidence>
<dbReference type="EMBL" id="LECT01000027">
    <property type="protein sequence ID" value="KLU04594.1"/>
    <property type="molecule type" value="Genomic_DNA"/>
</dbReference>
<accession>A0A0J1EGC5</accession>
<organism evidence="1 2">
    <name type="scientific">Rhodopirellula islandica</name>
    <dbReference type="NCBI Taxonomy" id="595434"/>
    <lineage>
        <taxon>Bacteria</taxon>
        <taxon>Pseudomonadati</taxon>
        <taxon>Planctomycetota</taxon>
        <taxon>Planctomycetia</taxon>
        <taxon>Pirellulales</taxon>
        <taxon>Pirellulaceae</taxon>
        <taxon>Rhodopirellula</taxon>
    </lineage>
</organism>
<comment type="caution">
    <text evidence="1">The sequence shown here is derived from an EMBL/GenBank/DDBJ whole genome shotgun (WGS) entry which is preliminary data.</text>
</comment>
<evidence type="ECO:0000313" key="1">
    <source>
        <dbReference type="EMBL" id="KLU04594.1"/>
    </source>
</evidence>